<feature type="region of interest" description="Disordered" evidence="1">
    <location>
        <begin position="34"/>
        <end position="76"/>
    </location>
</feature>
<feature type="compositionally biased region" description="Low complexity" evidence="1">
    <location>
        <begin position="193"/>
        <end position="208"/>
    </location>
</feature>
<feature type="region of interest" description="Disordered" evidence="1">
    <location>
        <begin position="152"/>
        <end position="232"/>
    </location>
</feature>
<feature type="region of interest" description="Disordered" evidence="1">
    <location>
        <begin position="304"/>
        <end position="355"/>
    </location>
</feature>
<evidence type="ECO:0000313" key="2">
    <source>
        <dbReference type="EMBL" id="KDN38512.1"/>
    </source>
</evidence>
<dbReference type="HOGENOM" id="CLU_449176_0_0_1"/>
<dbReference type="InParanoid" id="A0A066V9U3"/>
<feature type="region of interest" description="Disordered" evidence="1">
    <location>
        <begin position="386"/>
        <end position="428"/>
    </location>
</feature>
<gene>
    <name evidence="2" type="ORF">K437DRAFT_270543</name>
</gene>
<dbReference type="RefSeq" id="XP_013240737.1">
    <property type="nucleotide sequence ID" value="XM_013385283.1"/>
</dbReference>
<sequence>MVLASAADTFSASHALISASSAFVMSSAVISGSAAQPGPFSVPRASQQSLWQRRLDSRGPSSPSIEPASVMSSPSVGSGPVDGMFVFPSLTEALHNRKQMKRRPPSSLKLVDRSSSTTFALGPATAAPAFSGRPNLNPVGLLNLEQTFHSLPNTPTSLLPPSSGPGFPSPFSVPHALPPSPASISKQFAEQVPHSSSSPPEKSPQFSPTFSRSSTFASSVMSRPAPKQDINHHAAQVATEVALSALDLEDLTDGFEKELQIVDAQLRLPIPSSRRRSVPVGDKNNMLVWDPMAERRASADHALSEDLMPSSEPADGSLGETDEAPRRKGRARMSQEKRRRLARRREREAASALQASASAGVPLHQAYDYVVPRSAPPYVTTFDSRMGTVDEPKPRSPSMPWSPTTVWAPPCTSSASQKHFSGERPMQARPSMDSFRAMHFNNASSPSLAHAPTPEAFSQSPLDFDWAYSSPAPSLSPSGSSVSSPFDKAFEHASVTGHGAQQRHLPQHNSASTLRALDLDASYSSASAWTPAPPPRVRVVIQPPTPQDAAAVAGKLGSLAATASGESDIRSAKRLSQILSPSPEPIAEHEESFFAARAMSDRLRPSLY</sequence>
<feature type="compositionally biased region" description="Basic residues" evidence="1">
    <location>
        <begin position="327"/>
        <end position="344"/>
    </location>
</feature>
<evidence type="ECO:0000256" key="1">
    <source>
        <dbReference type="SAM" id="MobiDB-lite"/>
    </source>
</evidence>
<dbReference type="GeneID" id="25266182"/>
<dbReference type="EMBL" id="JMSN01000117">
    <property type="protein sequence ID" value="KDN38512.1"/>
    <property type="molecule type" value="Genomic_DNA"/>
</dbReference>
<organism evidence="2 3">
    <name type="scientific">Tilletiaria anomala (strain ATCC 24038 / CBS 436.72 / UBC 951)</name>
    <dbReference type="NCBI Taxonomy" id="1037660"/>
    <lineage>
        <taxon>Eukaryota</taxon>
        <taxon>Fungi</taxon>
        <taxon>Dikarya</taxon>
        <taxon>Basidiomycota</taxon>
        <taxon>Ustilaginomycotina</taxon>
        <taxon>Exobasidiomycetes</taxon>
        <taxon>Georgefischeriales</taxon>
        <taxon>Tilletiariaceae</taxon>
        <taxon>Tilletiaria</taxon>
    </lineage>
</organism>
<feature type="compositionally biased region" description="Low complexity" evidence="1">
    <location>
        <begin position="152"/>
        <end position="172"/>
    </location>
</feature>
<feature type="compositionally biased region" description="Polar residues" evidence="1">
    <location>
        <begin position="399"/>
        <end position="419"/>
    </location>
</feature>
<proteinExistence type="predicted"/>
<name>A0A066V9U3_TILAU</name>
<dbReference type="STRING" id="1037660.A0A066V9U3"/>
<dbReference type="AlphaFoldDB" id="A0A066V9U3"/>
<feature type="compositionally biased region" description="Low complexity" evidence="1">
    <location>
        <begin position="67"/>
        <end position="76"/>
    </location>
</feature>
<reference evidence="2 3" key="1">
    <citation type="submission" date="2014-05" db="EMBL/GenBank/DDBJ databases">
        <title>Draft genome sequence of a rare smut relative, Tilletiaria anomala UBC 951.</title>
        <authorList>
            <consortium name="DOE Joint Genome Institute"/>
            <person name="Toome M."/>
            <person name="Kuo A."/>
            <person name="Henrissat B."/>
            <person name="Lipzen A."/>
            <person name="Tritt A."/>
            <person name="Yoshinaga Y."/>
            <person name="Zane M."/>
            <person name="Barry K."/>
            <person name="Grigoriev I.V."/>
            <person name="Spatafora J.W."/>
            <person name="Aimea M.C."/>
        </authorList>
    </citation>
    <scope>NUCLEOTIDE SEQUENCE [LARGE SCALE GENOMIC DNA]</scope>
    <source>
        <strain evidence="2 3">UBC 951</strain>
    </source>
</reference>
<dbReference type="Proteomes" id="UP000027361">
    <property type="component" value="Unassembled WGS sequence"/>
</dbReference>
<comment type="caution">
    <text evidence="2">The sequence shown here is derived from an EMBL/GenBank/DDBJ whole genome shotgun (WGS) entry which is preliminary data.</text>
</comment>
<feature type="compositionally biased region" description="Polar residues" evidence="1">
    <location>
        <begin position="209"/>
        <end position="221"/>
    </location>
</feature>
<protein>
    <submittedName>
        <fullName evidence="2">Uncharacterized protein</fullName>
    </submittedName>
</protein>
<evidence type="ECO:0000313" key="3">
    <source>
        <dbReference type="Proteomes" id="UP000027361"/>
    </source>
</evidence>
<accession>A0A066V9U3</accession>
<keyword evidence="3" id="KW-1185">Reference proteome</keyword>